<protein>
    <recommendedName>
        <fullName evidence="2">Microbial-type PARG catalytic domain-containing protein</fullName>
    </recommendedName>
</protein>
<evidence type="ECO:0000313" key="3">
    <source>
        <dbReference type="EMBL" id="KZZ92454.1"/>
    </source>
</evidence>
<dbReference type="AlphaFoldDB" id="A0A167ZBV4"/>
<evidence type="ECO:0000256" key="1">
    <source>
        <dbReference type="SAM" id="MobiDB-lite"/>
    </source>
</evidence>
<organism evidence="3 4">
    <name type="scientific">Moelleriella libera RCEF 2490</name>
    <dbReference type="NCBI Taxonomy" id="1081109"/>
    <lineage>
        <taxon>Eukaryota</taxon>
        <taxon>Fungi</taxon>
        <taxon>Dikarya</taxon>
        <taxon>Ascomycota</taxon>
        <taxon>Pezizomycotina</taxon>
        <taxon>Sordariomycetes</taxon>
        <taxon>Hypocreomycetidae</taxon>
        <taxon>Hypocreales</taxon>
        <taxon>Clavicipitaceae</taxon>
        <taxon>Moelleriella</taxon>
    </lineage>
</organism>
<feature type="domain" description="Microbial-type PARG catalytic" evidence="2">
    <location>
        <begin position="92"/>
        <end position="198"/>
    </location>
</feature>
<dbReference type="OrthoDB" id="9985428at2759"/>
<feature type="region of interest" description="Disordered" evidence="1">
    <location>
        <begin position="355"/>
        <end position="390"/>
    </location>
</feature>
<dbReference type="Gene3D" id="3.40.220.10">
    <property type="entry name" value="Leucine Aminopeptidase, subunit E, domain 1"/>
    <property type="match status" value="1"/>
</dbReference>
<name>A0A167ZBV4_9HYPO</name>
<dbReference type="InterPro" id="IPR043472">
    <property type="entry name" value="Macro_dom-like"/>
</dbReference>
<dbReference type="EMBL" id="AZGY01000015">
    <property type="protein sequence ID" value="KZZ92454.1"/>
    <property type="molecule type" value="Genomic_DNA"/>
</dbReference>
<evidence type="ECO:0000259" key="2">
    <source>
        <dbReference type="Pfam" id="PF10021"/>
    </source>
</evidence>
<reference evidence="3 4" key="1">
    <citation type="journal article" date="2016" name="Genome Biol. Evol.">
        <title>Divergent and convergent evolution of fungal pathogenicity.</title>
        <authorList>
            <person name="Shang Y."/>
            <person name="Xiao G."/>
            <person name="Zheng P."/>
            <person name="Cen K."/>
            <person name="Zhan S."/>
            <person name="Wang C."/>
        </authorList>
    </citation>
    <scope>NUCLEOTIDE SEQUENCE [LARGE SCALE GENOMIC DNA]</scope>
    <source>
        <strain evidence="3 4">RCEF 2490</strain>
    </source>
</reference>
<feature type="region of interest" description="Disordered" evidence="1">
    <location>
        <begin position="48"/>
        <end position="69"/>
    </location>
</feature>
<dbReference type="Proteomes" id="UP000078544">
    <property type="component" value="Unassembled WGS sequence"/>
</dbReference>
<dbReference type="Pfam" id="PF10021">
    <property type="entry name" value="PARG_cat_microb"/>
    <property type="match status" value="1"/>
</dbReference>
<keyword evidence="4" id="KW-1185">Reference proteome</keyword>
<feature type="region of interest" description="Disordered" evidence="1">
    <location>
        <begin position="288"/>
        <end position="319"/>
    </location>
</feature>
<feature type="compositionally biased region" description="Pro residues" evidence="1">
    <location>
        <begin position="49"/>
        <end position="58"/>
    </location>
</feature>
<feature type="compositionally biased region" description="Acidic residues" evidence="1">
    <location>
        <begin position="375"/>
        <end position="390"/>
    </location>
</feature>
<feature type="compositionally biased region" description="Low complexity" evidence="1">
    <location>
        <begin position="113"/>
        <end position="122"/>
    </location>
</feature>
<dbReference type="NCBIfam" id="TIGR02452">
    <property type="entry name" value="TIGR02452 family protein"/>
    <property type="match status" value="1"/>
</dbReference>
<accession>A0A167ZBV4</accession>
<evidence type="ECO:0000313" key="4">
    <source>
        <dbReference type="Proteomes" id="UP000078544"/>
    </source>
</evidence>
<dbReference type="PANTHER" id="PTHR35596:SF1">
    <property type="entry name" value="MICROBIAL-TYPE PARG CATALYTIC DOMAIN-CONTAINING PROTEIN"/>
    <property type="match status" value="1"/>
</dbReference>
<gene>
    <name evidence="3" type="ORF">AAL_06080</name>
</gene>
<dbReference type="PANTHER" id="PTHR35596">
    <property type="entry name" value="DUF2263 DOMAIN-CONTAINING PROTEIN"/>
    <property type="match status" value="1"/>
</dbReference>
<dbReference type="SUPFAM" id="SSF52949">
    <property type="entry name" value="Macro domain-like"/>
    <property type="match status" value="1"/>
</dbReference>
<comment type="caution">
    <text evidence="3">The sequence shown here is derived from an EMBL/GenBank/DDBJ whole genome shotgun (WGS) entry which is preliminary data.</text>
</comment>
<proteinExistence type="predicted"/>
<dbReference type="STRING" id="1081109.A0A167ZBV4"/>
<sequence length="390" mass="42301">MPIPPRIARARRDKRAKKARAFINKTLPAILRSNARAKAGAQAAMLMVDPPPASPPPETTSKPTTTSNLISSSYDGACEGESGTTSTPLVDISIYAGDTLAAASKFHFCSSSSSGSSESSISGDNQQRFPKPPEAPAARVAVLNMASPLRPGGGVLTGATSQEEALCSRTTLYASLREDFYRLPDVGGVYTPDVLVVRDAQSEDLRRDQRFFVDVITSAMLRMPDVQDATYAEEQDREMVLRKMKAVLRMARSQCVTRLVLGAWGCGGYGNPPGDVARAWKRVLCGGTGRGRNQDSSDSSRRGGQGQTRHGNQKNRRRNCYHGEGWEGLQVVFAIREQRLARIFADTFGTEILIDADGNEEEEEGATQLPTDKSDCEEQESEGSDDSWTS</sequence>
<feature type="region of interest" description="Disordered" evidence="1">
    <location>
        <begin position="113"/>
        <end position="133"/>
    </location>
</feature>
<dbReference type="InterPro" id="IPR012664">
    <property type="entry name" value="CHP02452"/>
</dbReference>
<dbReference type="InterPro" id="IPR019261">
    <property type="entry name" value="PARG_cat_microbial"/>
</dbReference>
<feature type="compositionally biased region" description="Basic and acidic residues" evidence="1">
    <location>
        <begin position="292"/>
        <end position="301"/>
    </location>
</feature>